<dbReference type="Pfam" id="PF02589">
    <property type="entry name" value="LUD_dom"/>
    <property type="match status" value="1"/>
</dbReference>
<proteinExistence type="predicted"/>
<evidence type="ECO:0000259" key="1">
    <source>
        <dbReference type="Pfam" id="PF02589"/>
    </source>
</evidence>
<reference evidence="2 3" key="1">
    <citation type="journal article" date="2015" name="Nature">
        <title>rRNA introns, odd ribosomes, and small enigmatic genomes across a large radiation of phyla.</title>
        <authorList>
            <person name="Brown C.T."/>
            <person name="Hug L.A."/>
            <person name="Thomas B.C."/>
            <person name="Sharon I."/>
            <person name="Castelle C.J."/>
            <person name="Singh A."/>
            <person name="Wilkins M.J."/>
            <person name="Williams K.H."/>
            <person name="Banfield J.F."/>
        </authorList>
    </citation>
    <scope>NUCLEOTIDE SEQUENCE [LARGE SCALE GENOMIC DNA]</scope>
</reference>
<dbReference type="AlphaFoldDB" id="A0A0G1RD72"/>
<name>A0A0G1RD72_9BACT</name>
<comment type="caution">
    <text evidence="2">The sequence shown here is derived from an EMBL/GenBank/DDBJ whole genome shotgun (WGS) entry which is preliminary data.</text>
</comment>
<dbReference type="SUPFAM" id="SSF100950">
    <property type="entry name" value="NagB/RpiA/CoA transferase-like"/>
    <property type="match status" value="1"/>
</dbReference>
<evidence type="ECO:0000313" key="3">
    <source>
        <dbReference type="Proteomes" id="UP000034607"/>
    </source>
</evidence>
<dbReference type="InterPro" id="IPR037171">
    <property type="entry name" value="NagB/RpiA_transferase-like"/>
</dbReference>
<dbReference type="InterPro" id="IPR003741">
    <property type="entry name" value="LUD_dom"/>
</dbReference>
<gene>
    <name evidence="2" type="ORF">UX78_C0027G0014</name>
</gene>
<dbReference type="PANTHER" id="PTHR36179:SF2">
    <property type="entry name" value="LUD DOMAIN-CONTAINING PROTEIN"/>
    <property type="match status" value="1"/>
</dbReference>
<dbReference type="EMBL" id="LCNM01000027">
    <property type="protein sequence ID" value="KKU55062.1"/>
    <property type="molecule type" value="Genomic_DNA"/>
</dbReference>
<organism evidence="2 3">
    <name type="scientific">Candidatus Amesbacteria bacterium GW2011_GWA2_47_11</name>
    <dbReference type="NCBI Taxonomy" id="1618357"/>
    <lineage>
        <taxon>Bacteria</taxon>
        <taxon>Candidatus Amesiibacteriota</taxon>
    </lineage>
</organism>
<accession>A0A0G1RD72</accession>
<evidence type="ECO:0000313" key="2">
    <source>
        <dbReference type="EMBL" id="KKU55062.1"/>
    </source>
</evidence>
<protein>
    <recommendedName>
        <fullName evidence="1">LUD domain-containing protein</fullName>
    </recommendedName>
</protein>
<dbReference type="Proteomes" id="UP000034607">
    <property type="component" value="Unassembled WGS sequence"/>
</dbReference>
<feature type="domain" description="LUD" evidence="1">
    <location>
        <begin position="13"/>
        <end position="198"/>
    </location>
</feature>
<dbReference type="PANTHER" id="PTHR36179">
    <property type="entry name" value="LUD_DOM DOMAIN-CONTAINING PROTEIN"/>
    <property type="match status" value="1"/>
</dbReference>
<sequence>MPDWSQLVSDKSIQKTVAALAVNGIQAIVVDTGERAKAKTLEMLPPGVEVMAMSSVTLETTGITAAVNQSGNFASVKSKLTTMDRATQEREMQQLGAAPEYAIGSVHAVTESGQVVIASNTGSQLPAYVYGAGHVIWVVGTQKIVPDLDTAFRRIYDYILPLESDRVQKAYGLPGSNVSKILIINKEVRPSRLTLILVKQQLGF</sequence>